<comment type="subunit">
    <text evidence="2">Monomer.</text>
</comment>
<evidence type="ECO:0000259" key="6">
    <source>
        <dbReference type="Pfam" id="PF14535"/>
    </source>
</evidence>
<dbReference type="InterPro" id="IPR011880">
    <property type="entry name" value="PA_CoA_ligase"/>
</dbReference>
<dbReference type="PIRSF" id="PIRSF006444">
    <property type="entry name" value="PaaK"/>
    <property type="match status" value="1"/>
</dbReference>
<evidence type="ECO:0000256" key="1">
    <source>
        <dbReference type="ARBA" id="ARBA00005211"/>
    </source>
</evidence>
<dbReference type="Gene3D" id="3.30.300.30">
    <property type="match status" value="1"/>
</dbReference>
<dbReference type="InterPro" id="IPR028154">
    <property type="entry name" value="AMP-dep_Lig_C"/>
</dbReference>
<dbReference type="CDD" id="cd05913">
    <property type="entry name" value="PaaK"/>
    <property type="match status" value="1"/>
</dbReference>
<organism evidence="7">
    <name type="scientific">hydrothermal vent metagenome</name>
    <dbReference type="NCBI Taxonomy" id="652676"/>
    <lineage>
        <taxon>unclassified sequences</taxon>
        <taxon>metagenomes</taxon>
        <taxon>ecological metagenomes</taxon>
    </lineage>
</organism>
<evidence type="ECO:0000256" key="3">
    <source>
        <dbReference type="ARBA" id="ARBA00022598"/>
    </source>
</evidence>
<dbReference type="GO" id="GO:0047475">
    <property type="term" value="F:phenylacetate-CoA ligase activity"/>
    <property type="evidence" value="ECO:0007669"/>
    <property type="project" value="InterPro"/>
</dbReference>
<evidence type="ECO:0000259" key="5">
    <source>
        <dbReference type="Pfam" id="PF00501"/>
    </source>
</evidence>
<dbReference type="SUPFAM" id="SSF56801">
    <property type="entry name" value="Acetyl-CoA synthetase-like"/>
    <property type="match status" value="1"/>
</dbReference>
<dbReference type="Gene3D" id="3.40.50.12780">
    <property type="entry name" value="N-terminal domain of ligase-like"/>
    <property type="match status" value="1"/>
</dbReference>
<dbReference type="GO" id="GO:0000166">
    <property type="term" value="F:nucleotide binding"/>
    <property type="evidence" value="ECO:0007669"/>
    <property type="project" value="UniProtKB-KW"/>
</dbReference>
<dbReference type="EMBL" id="UOEU01000034">
    <property type="protein sequence ID" value="VAW30220.1"/>
    <property type="molecule type" value="Genomic_DNA"/>
</dbReference>
<evidence type="ECO:0000256" key="2">
    <source>
        <dbReference type="ARBA" id="ARBA00011245"/>
    </source>
</evidence>
<feature type="domain" description="AMP-dependent synthetase/ligase" evidence="5">
    <location>
        <begin position="78"/>
        <end position="286"/>
    </location>
</feature>
<dbReference type="InterPro" id="IPR042099">
    <property type="entry name" value="ANL_N_sf"/>
</dbReference>
<dbReference type="Pfam" id="PF14535">
    <property type="entry name" value="AMP-binding_C_2"/>
    <property type="match status" value="1"/>
</dbReference>
<dbReference type="InterPro" id="IPR045851">
    <property type="entry name" value="AMP-bd_C_sf"/>
</dbReference>
<proteinExistence type="predicted"/>
<protein>
    <submittedName>
        <fullName evidence="7">Coenzyme A ligase</fullName>
    </submittedName>
</protein>
<evidence type="ECO:0000313" key="7">
    <source>
        <dbReference type="EMBL" id="VAW30220.1"/>
    </source>
</evidence>
<keyword evidence="3 7" id="KW-0436">Ligase</keyword>
<dbReference type="GO" id="GO:0010124">
    <property type="term" value="P:phenylacetate catabolic process"/>
    <property type="evidence" value="ECO:0007669"/>
    <property type="project" value="InterPro"/>
</dbReference>
<dbReference type="InterPro" id="IPR051414">
    <property type="entry name" value="Adenylate-forming_Reductase"/>
</dbReference>
<gene>
    <name evidence="7" type="ORF">MNBD_CHLOROFLEXI01-238</name>
</gene>
<dbReference type="InterPro" id="IPR000873">
    <property type="entry name" value="AMP-dep_synth/lig_dom"/>
</dbReference>
<feature type="domain" description="AMP-dependent ligase C-terminal" evidence="6">
    <location>
        <begin position="335"/>
        <end position="444"/>
    </location>
</feature>
<dbReference type="PANTHER" id="PTHR43439">
    <property type="entry name" value="PHENYLACETATE-COENZYME A LIGASE"/>
    <property type="match status" value="1"/>
</dbReference>
<comment type="pathway">
    <text evidence="1">Aromatic compound metabolism.</text>
</comment>
<reference evidence="7" key="1">
    <citation type="submission" date="2018-06" db="EMBL/GenBank/DDBJ databases">
        <authorList>
            <person name="Zhirakovskaya E."/>
        </authorList>
    </citation>
    <scope>NUCLEOTIDE SEQUENCE</scope>
</reference>
<evidence type="ECO:0000256" key="4">
    <source>
        <dbReference type="ARBA" id="ARBA00022741"/>
    </source>
</evidence>
<dbReference type="PANTHER" id="PTHR43439:SF1">
    <property type="entry name" value="PHENYLACETATE-COENZYME A LIGASE"/>
    <property type="match status" value="1"/>
</dbReference>
<sequence>MIWNEAVETMPRAELESLQSERLAQLAAYVYQRTPFYKQKFDELGIKTAAIKDLRDLTKLPFTRKSDLRDNYPFDLFAVPMDEIIRVHASSGTTGQPIVVGYTRDDLQIWAEVCARCFALSGAKPGDMFQNAYGYGLFTGGLGMHYGAETMGLTVIPVSGGNSKRQIMLLQDFQTDIMACTPSYALTLADKLMEAGIDSAELPVRSFILGAEPWTEGMRQEIESKLHVDAVNIYGLSEIIGPGVSNECVEAKDGMHIMEDHFLPEIINPDTGESVADGEIGELVITTLTKQAIPLLRYRTGDLCSITHEICQCGRSHARMSRILGRTDDMLVIRGINLFPTQIEAALIGLDHLTPHHRIIINRKERLDTLEVQVEVTEAFFRHVGNDALAGHPETAVEDVQMLESTVQKALHETLGLSTKVTMLAPGNGPRSEGGKLNRVVDKRVLG</sequence>
<dbReference type="FunFam" id="3.40.50.12780:FF:000016">
    <property type="entry name" value="Phenylacetate-coenzyme A ligase"/>
    <property type="match status" value="1"/>
</dbReference>
<accession>A0A3B0UM78</accession>
<dbReference type="AlphaFoldDB" id="A0A3B0UM78"/>
<name>A0A3B0UM78_9ZZZZ</name>
<keyword evidence="4" id="KW-0547">Nucleotide-binding</keyword>
<dbReference type="Pfam" id="PF00501">
    <property type="entry name" value="AMP-binding"/>
    <property type="match status" value="1"/>
</dbReference>